<organism evidence="10 13">
    <name type="scientific">Odoribacter splanchnicus</name>
    <dbReference type="NCBI Taxonomy" id="28118"/>
    <lineage>
        <taxon>Bacteria</taxon>
        <taxon>Pseudomonadati</taxon>
        <taxon>Bacteroidota</taxon>
        <taxon>Bacteroidia</taxon>
        <taxon>Bacteroidales</taxon>
        <taxon>Odoribacteraceae</taxon>
        <taxon>Odoribacter</taxon>
    </lineage>
</organism>
<comment type="caution">
    <text evidence="10">The sequence shown here is derived from an EMBL/GenBank/DDBJ whole genome shotgun (WGS) entry which is preliminary data.</text>
</comment>
<evidence type="ECO:0000313" key="13">
    <source>
        <dbReference type="Proteomes" id="UP000284434"/>
    </source>
</evidence>
<dbReference type="AlphaFoldDB" id="A0A1Y3ZY61"/>
<dbReference type="OMA" id="NLDARYE"/>
<dbReference type="GO" id="GO:0009279">
    <property type="term" value="C:cell outer membrane"/>
    <property type="evidence" value="ECO:0007669"/>
    <property type="project" value="UniProtKB-SubCell"/>
</dbReference>
<protein>
    <submittedName>
        <fullName evidence="10">TonB-dependent receptor</fullName>
    </submittedName>
</protein>
<evidence type="ECO:0000256" key="1">
    <source>
        <dbReference type="ARBA" id="ARBA00004442"/>
    </source>
</evidence>
<evidence type="ECO:0000313" key="10">
    <source>
        <dbReference type="EMBL" id="RGY04544.1"/>
    </source>
</evidence>
<evidence type="ECO:0000313" key="12">
    <source>
        <dbReference type="Proteomes" id="UP000284243"/>
    </source>
</evidence>
<dbReference type="InterPro" id="IPR008969">
    <property type="entry name" value="CarboxyPept-like_regulatory"/>
</dbReference>
<feature type="domain" description="TonB-dependent receptor plug" evidence="6">
    <location>
        <begin position="137"/>
        <end position="226"/>
    </location>
</feature>
<evidence type="ECO:0000256" key="4">
    <source>
        <dbReference type="RuleBase" id="RU003357"/>
    </source>
</evidence>
<gene>
    <name evidence="9" type="ORF">DWW24_00975</name>
    <name evidence="8" type="ORF">DWW57_04120</name>
    <name evidence="10" type="ORF">DXA53_15550</name>
    <name evidence="7" type="ORF">L0P03_12315</name>
</gene>
<dbReference type="Gene3D" id="2.60.40.1120">
    <property type="entry name" value="Carboxypeptidase-like, regulatory domain"/>
    <property type="match status" value="1"/>
</dbReference>
<dbReference type="Pfam" id="PF07715">
    <property type="entry name" value="Plug"/>
    <property type="match status" value="1"/>
</dbReference>
<evidence type="ECO:0000313" key="7">
    <source>
        <dbReference type="EMBL" id="MCG4960627.1"/>
    </source>
</evidence>
<dbReference type="Proteomes" id="UP000284243">
    <property type="component" value="Unassembled WGS sequence"/>
</dbReference>
<keyword evidence="2 4" id="KW-0472">Membrane</keyword>
<evidence type="ECO:0000259" key="6">
    <source>
        <dbReference type="Pfam" id="PF07715"/>
    </source>
</evidence>
<keyword evidence="4" id="KW-0798">TonB box</keyword>
<evidence type="ECO:0000313" key="8">
    <source>
        <dbReference type="EMBL" id="RGU57692.1"/>
    </source>
</evidence>
<keyword evidence="10" id="KW-0675">Receptor</keyword>
<dbReference type="Gene3D" id="2.40.170.20">
    <property type="entry name" value="TonB-dependent receptor, beta-barrel domain"/>
    <property type="match status" value="1"/>
</dbReference>
<dbReference type="Pfam" id="PF00593">
    <property type="entry name" value="TonB_dep_Rec_b-barrel"/>
    <property type="match status" value="1"/>
</dbReference>
<name>A0A1Y3ZY61_9BACT</name>
<reference evidence="7" key="2">
    <citation type="submission" date="2022-01" db="EMBL/GenBank/DDBJ databases">
        <title>Collection of gut derived symbiotic bacterial strains cultured from healthy donors.</title>
        <authorList>
            <person name="Lin H."/>
            <person name="Kohout C."/>
            <person name="Waligurski E."/>
            <person name="Pamer E.G."/>
        </authorList>
    </citation>
    <scope>NUCLEOTIDE SEQUENCE</scope>
    <source>
        <strain evidence="7">DFI.1.149</strain>
    </source>
</reference>
<dbReference type="Proteomes" id="UP000283426">
    <property type="component" value="Unassembled WGS sequence"/>
</dbReference>
<sequence>MNWMSSVFFKVCLFGFIGLACPTALLKAEGIIKGTVLDKNSGEPVIGAAVMLEQTLKGAATDLDGSFSISGIPAGKYNLHVSCLSYTTLKVEGVEITDDRTVELKIVLEAATEALEEVTVRAVRKMNSEVAMVNAVKASPVVMSAVSSQLITKSQDRDASEVVKRIPGISIIDDKFVIARGLSQRYNNVWINNSAVPSSEADSRAFSFDIVPSAQIENIMIMKSPSPEIPADFTGGFIKISTKDTPEKNQYMLSYGVSVNDRTHFRNFKYNKGSATDWLGFDNGMRMVKGGIKGVFDNEDAASVEEMTKQGFNNDWKVRHKKPFPDQRFSFMFGQVFKGGEDRKLALTGALNYSNTGKSYIGMENSRFGVYNKVKDEPIYQYKYTDNQYTRNARLGAMLNLAFTGSKSRFYFRNIFNQLGSNRYTERRGWQNISSLYIQEKAEYIYGSRSTYCGQFSGVHDLPAGTLDWNLGYSYANKNQPDRRIIERQQNDIVGDVNYGKMRIDQNDIYRDFLRLDEHIVSFGANYNYLFNESGGFTPTLKAGVYGEYCKRDYKNRAYYYRFYEDHMPAGFAYEPVVENILQAENFGADKLYLYDDTDNKNSYKGNNLLYAAYLALNIPWQRFNVYAGVRLENRNMTLTNYISSNAWISKDTDFDNTDFFPSVNVSYNLTDKQLIRFAYGKSVNRQEFREVSSSVYEDFELFSDVKGNPDLKPAYIHNLDLRYEWYPASGESVSVALFYKHFRHPIEWTFRDGGGSYTYTFENADKARNYGVEVDIRKDLEFIGLRNFMLNLNGSWIKSKVSFDSENSLEHDRPMQGQSPYLVNAGLFYQTEKAGVMAGVLYNRIGKRIVGIGRSDMSVGGSINNDIPDMYEMPHDALDIVLSKKFGKQVEVKLNAKDVIGQDAVFKQFPRFEDANGQIVEREQTTKRFAPGRSFTLSVSIHL</sequence>
<keyword evidence="3" id="KW-0998">Cell outer membrane</keyword>
<dbReference type="PANTHER" id="PTHR40980:SF4">
    <property type="entry name" value="TONB-DEPENDENT RECEPTOR-LIKE BETA-BARREL DOMAIN-CONTAINING PROTEIN"/>
    <property type="match status" value="1"/>
</dbReference>
<evidence type="ECO:0000256" key="2">
    <source>
        <dbReference type="ARBA" id="ARBA00023136"/>
    </source>
</evidence>
<feature type="domain" description="TonB-dependent receptor-like beta-barrel" evidence="5">
    <location>
        <begin position="472"/>
        <end position="849"/>
    </location>
</feature>
<evidence type="ECO:0000259" key="5">
    <source>
        <dbReference type="Pfam" id="PF00593"/>
    </source>
</evidence>
<dbReference type="EMBL" id="QRYW01000001">
    <property type="protein sequence ID" value="RGV30668.1"/>
    <property type="molecule type" value="Genomic_DNA"/>
</dbReference>
<evidence type="ECO:0000313" key="11">
    <source>
        <dbReference type="Proteomes" id="UP000283426"/>
    </source>
</evidence>
<dbReference type="SUPFAM" id="SSF56935">
    <property type="entry name" value="Porins"/>
    <property type="match status" value="1"/>
</dbReference>
<accession>A0A1Y3ZY61</accession>
<evidence type="ECO:0000313" key="9">
    <source>
        <dbReference type="EMBL" id="RGV30668.1"/>
    </source>
</evidence>
<dbReference type="Pfam" id="PF13715">
    <property type="entry name" value="CarbopepD_reg_2"/>
    <property type="match status" value="1"/>
</dbReference>
<evidence type="ECO:0000256" key="3">
    <source>
        <dbReference type="ARBA" id="ARBA00023237"/>
    </source>
</evidence>
<dbReference type="EMBL" id="QRYC01000004">
    <property type="protein sequence ID" value="RGU57692.1"/>
    <property type="molecule type" value="Genomic_DNA"/>
</dbReference>
<proteinExistence type="inferred from homology"/>
<dbReference type="Proteomes" id="UP000284434">
    <property type="component" value="Unassembled WGS sequence"/>
</dbReference>
<dbReference type="InterPro" id="IPR037066">
    <property type="entry name" value="Plug_dom_sf"/>
</dbReference>
<comment type="similarity">
    <text evidence="4">Belongs to the TonB-dependent receptor family.</text>
</comment>
<dbReference type="EMBL" id="JAKNDN010000023">
    <property type="protein sequence ID" value="MCG4960627.1"/>
    <property type="molecule type" value="Genomic_DNA"/>
</dbReference>
<dbReference type="SUPFAM" id="SSF49464">
    <property type="entry name" value="Carboxypeptidase regulatory domain-like"/>
    <property type="match status" value="1"/>
</dbReference>
<dbReference type="Proteomes" id="UP001199750">
    <property type="component" value="Unassembled WGS sequence"/>
</dbReference>
<dbReference type="Gene3D" id="2.170.130.10">
    <property type="entry name" value="TonB-dependent receptor, plug domain"/>
    <property type="match status" value="1"/>
</dbReference>
<dbReference type="EMBL" id="QSCO01000024">
    <property type="protein sequence ID" value="RGY04544.1"/>
    <property type="molecule type" value="Genomic_DNA"/>
</dbReference>
<comment type="subcellular location">
    <subcellularLocation>
        <location evidence="1 4">Cell outer membrane</location>
    </subcellularLocation>
</comment>
<dbReference type="InterPro" id="IPR012910">
    <property type="entry name" value="Plug_dom"/>
</dbReference>
<dbReference type="InterPro" id="IPR000531">
    <property type="entry name" value="Beta-barrel_TonB"/>
</dbReference>
<dbReference type="RefSeq" id="WP_013611493.1">
    <property type="nucleotide sequence ID" value="NZ_BAABYK010000001.1"/>
</dbReference>
<dbReference type="InterPro" id="IPR036942">
    <property type="entry name" value="Beta-barrel_TonB_sf"/>
</dbReference>
<dbReference type="PANTHER" id="PTHR40980">
    <property type="entry name" value="PLUG DOMAIN-CONTAINING PROTEIN"/>
    <property type="match status" value="1"/>
</dbReference>
<reference evidence="11 12" key="1">
    <citation type="submission" date="2018-08" db="EMBL/GenBank/DDBJ databases">
        <title>A genome reference for cultivated species of the human gut microbiota.</title>
        <authorList>
            <person name="Zou Y."/>
            <person name="Xue W."/>
            <person name="Luo G."/>
        </authorList>
    </citation>
    <scope>NUCLEOTIDE SEQUENCE [LARGE SCALE GENOMIC DNA]</scope>
    <source>
        <strain evidence="9 11">AF14-6AC</strain>
        <strain evidence="8 12">AF16-14</strain>
        <strain evidence="10 13">OF03-11</strain>
    </source>
</reference>